<feature type="region of interest" description="Disordered" evidence="1">
    <location>
        <begin position="959"/>
        <end position="994"/>
    </location>
</feature>
<dbReference type="AlphaFoldDB" id="A0AAD8YFH2"/>
<accession>A0AAD8YFH2</accession>
<feature type="domain" description="Mitochondrial splicing suppressor 51-like C-terminal" evidence="2">
    <location>
        <begin position="696"/>
        <end position="872"/>
    </location>
</feature>
<evidence type="ECO:0000259" key="2">
    <source>
        <dbReference type="Pfam" id="PF20179"/>
    </source>
</evidence>
<feature type="region of interest" description="Disordered" evidence="1">
    <location>
        <begin position="659"/>
        <end position="702"/>
    </location>
</feature>
<proteinExistence type="predicted"/>
<dbReference type="InterPro" id="IPR046824">
    <property type="entry name" value="Mss51-like_C"/>
</dbReference>
<reference evidence="3" key="1">
    <citation type="submission" date="2023-06" db="EMBL/GenBank/DDBJ databases">
        <title>Survivors Of The Sea: Transcriptome response of Skeletonema marinoi to long-term dormancy.</title>
        <authorList>
            <person name="Pinder M.I.M."/>
            <person name="Kourtchenko O."/>
            <person name="Robertson E.K."/>
            <person name="Larsson T."/>
            <person name="Maumus F."/>
            <person name="Osuna-Cruz C.M."/>
            <person name="Vancaester E."/>
            <person name="Stenow R."/>
            <person name="Vandepoele K."/>
            <person name="Ploug H."/>
            <person name="Bruchert V."/>
            <person name="Godhe A."/>
            <person name="Topel M."/>
        </authorList>
    </citation>
    <scope>NUCLEOTIDE SEQUENCE</scope>
    <source>
        <strain evidence="3">R05AC</strain>
    </source>
</reference>
<name>A0AAD8YFH2_9STRA</name>
<evidence type="ECO:0000256" key="1">
    <source>
        <dbReference type="SAM" id="MobiDB-lite"/>
    </source>
</evidence>
<dbReference type="EMBL" id="JATAAI010000007">
    <property type="protein sequence ID" value="KAK1744619.1"/>
    <property type="molecule type" value="Genomic_DNA"/>
</dbReference>
<organism evidence="3 4">
    <name type="scientific">Skeletonema marinoi</name>
    <dbReference type="NCBI Taxonomy" id="267567"/>
    <lineage>
        <taxon>Eukaryota</taxon>
        <taxon>Sar</taxon>
        <taxon>Stramenopiles</taxon>
        <taxon>Ochrophyta</taxon>
        <taxon>Bacillariophyta</taxon>
        <taxon>Coscinodiscophyceae</taxon>
        <taxon>Thalassiosirophycidae</taxon>
        <taxon>Thalassiosirales</taxon>
        <taxon>Skeletonemataceae</taxon>
        <taxon>Skeletonema</taxon>
        <taxon>Skeletonema marinoi-dohrnii complex</taxon>
    </lineage>
</organism>
<evidence type="ECO:0000313" key="4">
    <source>
        <dbReference type="Proteomes" id="UP001224775"/>
    </source>
</evidence>
<feature type="compositionally biased region" description="Basic residues" evidence="1">
    <location>
        <begin position="959"/>
        <end position="973"/>
    </location>
</feature>
<dbReference type="PANTHER" id="PTHR28069">
    <property type="entry name" value="GH20023P"/>
    <property type="match status" value="1"/>
</dbReference>
<keyword evidence="4" id="KW-1185">Reference proteome</keyword>
<dbReference type="Proteomes" id="UP001224775">
    <property type="component" value="Unassembled WGS sequence"/>
</dbReference>
<evidence type="ECO:0000313" key="3">
    <source>
        <dbReference type="EMBL" id="KAK1744619.1"/>
    </source>
</evidence>
<dbReference type="PANTHER" id="PTHR28069:SF2">
    <property type="entry name" value="GH20023P"/>
    <property type="match status" value="1"/>
</dbReference>
<feature type="compositionally biased region" description="Basic and acidic residues" evidence="1">
    <location>
        <begin position="503"/>
        <end position="514"/>
    </location>
</feature>
<sequence>MDLLASLGLENALPEQSTRLTHPGVISALQTNSSECQLGFNCCLTCGASLLQQHDRDKSLKKKEIYCKGCNRVKYCSEVCRKVDAEPQQLVDDGGDDDVDEGALGHSPVICSLLNLCNDDETAEDNLYNTTTTTKNNTTKQSTIQKEEAAKYRVQTERESYPATLFNMLTDGPPWVIENLTRRLRYRKEVRSPDAKGSGSSSGGSERKRRGKRDRQSFGQEETASSSGLSRELVLHIVGTSIDSELWGWDGTTTSYTHNEMLDAYAEASTNVLSYLKNFIDSVDSMRLVFVGPDCPKPTRGSGGGGGDDDEIRVCRLDKSIPGSKTMLHIETHCCNYGEDTTIPNPDAIIFFNPGLSCTDYDWSKALSAASSYESSTPFLITTNTEMEGFADIKCLVDGGYVDPMELPTYILETVDVESPSNNSRYNDDVEEEEDDEQNKKFFLCENPYAGLRVRQSGTMANDLYVKSRWVMGGLFQCGGDVVKMKKKKKTKMVDKSKKKRKGSQEKGSDRKKRQDNDYDLLVIGGGSSIRALLGKKEIYCKGCNRVKYCSEVCRKVDAEPQQLVDDGGEDDVDEGALGHSPVICSLLNLCNGDETAEDNLYNNTTTKTTTKNTIQKEEAAKYRVQTERESYPATLFNMLTDGPPWLIENLTRRLRYREEIRSPDAKGSGSSGGGSERKRRGKRDRQSSSQEENASSSSGMSRELVLHIVGASVDSELWGWDGTTTSYTHNEMLDAYAEASTNVLSYLKNFIDSVDSMRLVFVGPDCPKPTRGSGGGGDDDDETIVCRLDKSIPGSKTMLHIETHCCNYGEDTTIPNPDAIIFFNPGLSCTDYDWSKALSAASSYESSTPFLITTNTEMEGFADIKCLVDGGYVDSMELPTYILETVDVESPSNNSRYNDDVEEDDDDEQNKKFFLCENPYAGLRVRQSGTMANDLYVKSRWVMGGLFQCGGDVVKKKKRKTKMVDKSKKKRKGSQEKGSDRKKRRKGGNPALI</sequence>
<feature type="region of interest" description="Disordered" evidence="1">
    <location>
        <begin position="188"/>
        <end position="225"/>
    </location>
</feature>
<comment type="caution">
    <text evidence="3">The sequence shown here is derived from an EMBL/GenBank/DDBJ whole genome shotgun (WGS) entry which is preliminary data.</text>
</comment>
<feature type="compositionally biased region" description="Low complexity" evidence="1">
    <location>
        <begin position="688"/>
        <end position="702"/>
    </location>
</feature>
<gene>
    <name evidence="3" type="ORF">QTG54_005152</name>
</gene>
<feature type="region of interest" description="Disordered" evidence="1">
    <location>
        <begin position="487"/>
        <end position="514"/>
    </location>
</feature>
<protein>
    <recommendedName>
        <fullName evidence="2">Mitochondrial splicing suppressor 51-like C-terminal domain-containing protein</fullName>
    </recommendedName>
</protein>
<feature type="compositionally biased region" description="Basic residues" evidence="1">
    <location>
        <begin position="487"/>
        <end position="502"/>
    </location>
</feature>
<feature type="domain" description="Mitochondrial splicing suppressor 51-like C-terminal" evidence="2">
    <location>
        <begin position="231"/>
        <end position="396"/>
    </location>
</feature>
<dbReference type="Pfam" id="PF20179">
    <property type="entry name" value="MSS51_C"/>
    <property type="match status" value="2"/>
</dbReference>